<dbReference type="GO" id="GO:0031593">
    <property type="term" value="F:polyubiquitin modification-dependent protein binding"/>
    <property type="evidence" value="ECO:0007669"/>
    <property type="project" value="TreeGrafter"/>
</dbReference>
<dbReference type="GO" id="GO:0043130">
    <property type="term" value="F:ubiquitin binding"/>
    <property type="evidence" value="ECO:0007669"/>
    <property type="project" value="TreeGrafter"/>
</dbReference>
<evidence type="ECO:0000313" key="3">
    <source>
        <dbReference type="EMBL" id="CDS40259.1"/>
    </source>
</evidence>
<protein>
    <submittedName>
        <fullName evidence="3">Ubiquitin</fullName>
    </submittedName>
</protein>
<dbReference type="PROSITE" id="PS50053">
    <property type="entry name" value="UBIQUITIN_2"/>
    <property type="match status" value="4"/>
</dbReference>
<feature type="domain" description="Ubiquitin-like" evidence="2">
    <location>
        <begin position="210"/>
        <end position="279"/>
    </location>
</feature>
<evidence type="ECO:0000259" key="2">
    <source>
        <dbReference type="PROSITE" id="PS50053"/>
    </source>
</evidence>
<evidence type="ECO:0000256" key="1">
    <source>
        <dbReference type="SAM" id="MobiDB-lite"/>
    </source>
</evidence>
<dbReference type="OrthoDB" id="417450at2759"/>
<dbReference type="InterPro" id="IPR000626">
    <property type="entry name" value="Ubiquitin-like_dom"/>
</dbReference>
<name>A0A068YDG3_ECHMU</name>
<reference evidence="3" key="2">
    <citation type="submission" date="2015-11" db="EMBL/GenBank/DDBJ databases">
        <authorList>
            <person name="Zhang Y."/>
            <person name="Guo Z."/>
        </authorList>
    </citation>
    <scope>NUCLEOTIDE SEQUENCE</scope>
</reference>
<feature type="domain" description="Ubiquitin-like" evidence="2">
    <location>
        <begin position="1"/>
        <end position="72"/>
    </location>
</feature>
<dbReference type="SMART" id="SM00213">
    <property type="entry name" value="UBQ"/>
    <property type="match status" value="4"/>
</dbReference>
<dbReference type="PANTHER" id="PTHR10621:SF0">
    <property type="entry name" value="UV EXCISION REPAIR PROTEIN RAD23"/>
    <property type="match status" value="1"/>
</dbReference>
<dbReference type="PANTHER" id="PTHR10621">
    <property type="entry name" value="UV EXCISION REPAIR PROTEIN RAD23"/>
    <property type="match status" value="1"/>
</dbReference>
<dbReference type="Pfam" id="PF11976">
    <property type="entry name" value="Rad60-SLD"/>
    <property type="match status" value="1"/>
</dbReference>
<feature type="compositionally biased region" description="Acidic residues" evidence="1">
    <location>
        <begin position="192"/>
        <end position="202"/>
    </location>
</feature>
<dbReference type="OMA" id="CLMSEAH"/>
<dbReference type="AlphaFoldDB" id="A0A068YDG3"/>
<keyword evidence="4" id="KW-1185">Reference proteome</keyword>
<dbReference type="Pfam" id="PF00240">
    <property type="entry name" value="ubiquitin"/>
    <property type="match status" value="3"/>
</dbReference>
<dbReference type="InterPro" id="IPR029071">
    <property type="entry name" value="Ubiquitin-like_domsf"/>
</dbReference>
<dbReference type="Gene3D" id="3.10.20.90">
    <property type="entry name" value="Phosphatidylinositol 3-kinase Catalytic Subunit, Chain A, domain 1"/>
    <property type="match status" value="4"/>
</dbReference>
<feature type="domain" description="Ubiquitin-like" evidence="2">
    <location>
        <begin position="79"/>
        <end position="154"/>
    </location>
</feature>
<reference evidence="3" key="1">
    <citation type="journal article" date="2013" name="Nature">
        <title>The genomes of four tapeworm species reveal adaptations to parasitism.</title>
        <authorList>
            <person name="Tsai I.J."/>
            <person name="Zarowiecki M."/>
            <person name="Holroyd N."/>
            <person name="Garciarrubio A."/>
            <person name="Sanchez-Flores A."/>
            <person name="Brooks K.L."/>
            <person name="Tracey A."/>
            <person name="Bobes R.J."/>
            <person name="Fragoso G."/>
            <person name="Sciutto E."/>
            <person name="Aslett M."/>
            <person name="Beasley H."/>
            <person name="Bennett H.M."/>
            <person name="Cai J."/>
            <person name="Camicia F."/>
            <person name="Clark R."/>
            <person name="Cucher M."/>
            <person name="De Silva N."/>
            <person name="Day T.A."/>
            <person name="Deplazes P."/>
            <person name="Estrada K."/>
            <person name="Fernandez C."/>
            <person name="Holland P.W."/>
            <person name="Hou J."/>
            <person name="Hu S."/>
            <person name="Huckvale T."/>
            <person name="Hung S.S."/>
            <person name="Kamenetzky L."/>
            <person name="Keane J.A."/>
            <person name="Kiss F."/>
            <person name="Koziol U."/>
            <person name="Lambert O."/>
            <person name="Liu K."/>
            <person name="Luo X."/>
            <person name="Luo Y."/>
            <person name="Macchiaroli N."/>
            <person name="Nichol S."/>
            <person name="Paps J."/>
            <person name="Parkinson J."/>
            <person name="Pouchkina-Stantcheva N."/>
            <person name="Riddiford N."/>
            <person name="Rosenzvit M."/>
            <person name="Salinas G."/>
            <person name="Wasmuth J.D."/>
            <person name="Zamanian M."/>
            <person name="Zheng Y."/>
            <person name="Cai X."/>
            <person name="Soberon X."/>
            <person name="Olson P.D."/>
            <person name="Laclette J.P."/>
            <person name="Brehm K."/>
            <person name="Berriman M."/>
            <person name="Garciarrubio A."/>
            <person name="Bobes R.J."/>
            <person name="Fragoso G."/>
            <person name="Sanchez-Flores A."/>
            <person name="Estrada K."/>
            <person name="Cevallos M.A."/>
            <person name="Morett E."/>
            <person name="Gonzalez V."/>
            <person name="Portillo T."/>
            <person name="Ochoa-Leyva A."/>
            <person name="Jose M.V."/>
            <person name="Sciutto E."/>
            <person name="Landa A."/>
            <person name="Jimenez L."/>
            <person name="Valdes V."/>
            <person name="Carrero J.C."/>
            <person name="Larralde C."/>
            <person name="Morales-Montor J."/>
            <person name="Limon-Lason J."/>
            <person name="Soberon X."/>
            <person name="Laclette J.P."/>
        </authorList>
    </citation>
    <scope>NUCLEOTIDE SEQUENCE [LARGE SCALE GENOMIC DNA]</scope>
</reference>
<dbReference type="GO" id="GO:0043161">
    <property type="term" value="P:proteasome-mediated ubiquitin-dependent protein catabolic process"/>
    <property type="evidence" value="ECO:0007669"/>
    <property type="project" value="TreeGrafter"/>
</dbReference>
<dbReference type="EMBL" id="LN902841">
    <property type="protein sequence ID" value="CDS40259.1"/>
    <property type="molecule type" value="Genomic_DNA"/>
</dbReference>
<accession>A0A068YDG3</accession>
<dbReference type="GO" id="GO:0005829">
    <property type="term" value="C:cytosol"/>
    <property type="evidence" value="ECO:0007669"/>
    <property type="project" value="TreeGrafter"/>
</dbReference>
<dbReference type="STRING" id="6211.A0A068YDG3"/>
<dbReference type="SUPFAM" id="SSF54236">
    <property type="entry name" value="Ubiquitin-like"/>
    <property type="match status" value="4"/>
</dbReference>
<organism evidence="3 4">
    <name type="scientific">Echinococcus multilocularis</name>
    <name type="common">Fox tapeworm</name>
    <dbReference type="NCBI Taxonomy" id="6211"/>
    <lineage>
        <taxon>Eukaryota</taxon>
        <taxon>Metazoa</taxon>
        <taxon>Spiralia</taxon>
        <taxon>Lophotrochozoa</taxon>
        <taxon>Platyhelminthes</taxon>
        <taxon>Cestoda</taxon>
        <taxon>Eucestoda</taxon>
        <taxon>Cyclophyllidea</taxon>
        <taxon>Taeniidae</taxon>
        <taxon>Echinococcus</taxon>
    </lineage>
</organism>
<dbReference type="GO" id="GO:0070628">
    <property type="term" value="F:proteasome binding"/>
    <property type="evidence" value="ECO:0007669"/>
    <property type="project" value="TreeGrafter"/>
</dbReference>
<dbReference type="Proteomes" id="UP000017246">
    <property type="component" value="Unassembled WGS sequence"/>
</dbReference>
<dbReference type="CDD" id="cd17039">
    <property type="entry name" value="Ubl_ubiquitin_like"/>
    <property type="match status" value="4"/>
</dbReference>
<feature type="domain" description="Ubiquitin-like" evidence="2">
    <location>
        <begin position="303"/>
        <end position="373"/>
    </location>
</feature>
<dbReference type="eggNOG" id="KOG0001">
    <property type="taxonomic scope" value="Eukaryota"/>
</dbReference>
<feature type="compositionally biased region" description="Polar residues" evidence="1">
    <location>
        <begin position="168"/>
        <end position="177"/>
    </location>
</feature>
<feature type="region of interest" description="Disordered" evidence="1">
    <location>
        <begin position="168"/>
        <end position="202"/>
    </location>
</feature>
<proteinExistence type="predicted"/>
<dbReference type="InterPro" id="IPR022617">
    <property type="entry name" value="Rad60/SUMO-like_dom"/>
</dbReference>
<dbReference type="GO" id="GO:0005654">
    <property type="term" value="C:nucleoplasm"/>
    <property type="evidence" value="ECO:0007669"/>
    <property type="project" value="TreeGrafter"/>
</dbReference>
<evidence type="ECO:0000313" key="4">
    <source>
        <dbReference type="Proteomes" id="UP000017246"/>
    </source>
</evidence>
<gene>
    <name evidence="3" type="ORF">EmuJ_000783100</name>
</gene>
<sequence>MLIKVCRTGRERQTVSVSDNATVLALKKVIEQQVKIPIAEQNLTFNGLILEDDKLLSEYGFFDNCTVVLYLRLGFKPDFQLTILLPARKKIHLDVSGENTVSELKELIEKKIGLKLTTAELIYDHWVLENERKLIEYDITGGSTILLVHELRAGPSLELRDSTQVRHAQTMPQFTSSRRFHKKGESALDVSSLEENDGEDEEENDLRNLITVIFLAKTGSPIALRVHPSTPVGEVRSKLARVLHVPTNSMWFVRDGKPLDPAKTFSQYGISHGESVCLMSEAHIVEGSRFWYSSEEENIEPKIRIIVQSKSGQTLACHVRQSTKIGSLKRRLEREVGVSRTKMGLFYQQKFLSDEALVGDYDLSDGALIYLRY</sequence>